<accession>A0A927MAX5</accession>
<gene>
    <name evidence="1" type="ORF">H4W31_005985</name>
</gene>
<sequence>MVRWRSGTVTTLRRHWGGAVELDVRQSDGVVVRALAYPELVGTPEPGDRVLLNVGALVMGLGTGGYALVVALPDRLPADPPDNGHTRDGGHLVKARYTPLQPIVLGVDEEASPHRAALADADGLDGLPVVTADLHSALPAIVAGIRADAPGIRIAYLMTDGGALPAWFSRTLHGLRTELAGTVTVGQAFGGDLEATNLHSGLLAARHVLDAEVAIVAQGPGNLGTGTRWGFSGVAVGDAVNAVAVLGGHPVGSLRISGADPRPRHRGLSHHSVTAYGRVALAPADLVLPTELPPDLAAEVEAALVPLAERHRVLRVAVDGLDEALRATPVPLSTMGRGLDADHAYFLTAAAAGRHAASLR</sequence>
<name>A0A927MAX5_9ACTN</name>
<keyword evidence="2" id="KW-1185">Reference proteome</keyword>
<evidence type="ECO:0008006" key="3">
    <source>
        <dbReference type="Google" id="ProtNLM"/>
    </source>
</evidence>
<reference evidence="1" key="1">
    <citation type="submission" date="2020-10" db="EMBL/GenBank/DDBJ databases">
        <title>Sequencing the genomes of 1000 actinobacteria strains.</title>
        <authorList>
            <person name="Klenk H.-P."/>
        </authorList>
    </citation>
    <scope>NUCLEOTIDE SEQUENCE</scope>
    <source>
        <strain evidence="1">DSM 46832</strain>
    </source>
</reference>
<dbReference type="Proteomes" id="UP000649753">
    <property type="component" value="Unassembled WGS sequence"/>
</dbReference>
<dbReference type="InterPro" id="IPR024479">
    <property type="entry name" value="DUF3866"/>
</dbReference>
<evidence type="ECO:0000313" key="1">
    <source>
        <dbReference type="EMBL" id="MBE1490347.1"/>
    </source>
</evidence>
<proteinExistence type="predicted"/>
<dbReference type="EMBL" id="JADBEB010000001">
    <property type="protein sequence ID" value="MBE1490347.1"/>
    <property type="molecule type" value="Genomic_DNA"/>
</dbReference>
<evidence type="ECO:0000313" key="2">
    <source>
        <dbReference type="Proteomes" id="UP000649753"/>
    </source>
</evidence>
<dbReference type="AlphaFoldDB" id="A0A927MAX5"/>
<protein>
    <recommendedName>
        <fullName evidence="3">DUF3866 family protein</fullName>
    </recommendedName>
</protein>
<dbReference type="RefSeq" id="WP_192769657.1">
    <property type="nucleotide sequence ID" value="NZ_JADBEB010000001.1"/>
</dbReference>
<dbReference type="Pfam" id="PF12982">
    <property type="entry name" value="DUF3866"/>
    <property type="match status" value="1"/>
</dbReference>
<comment type="caution">
    <text evidence="1">The sequence shown here is derived from an EMBL/GenBank/DDBJ whole genome shotgun (WGS) entry which is preliminary data.</text>
</comment>
<organism evidence="1 2">
    <name type="scientific">Plantactinospora soyae</name>
    <dbReference type="NCBI Taxonomy" id="1544732"/>
    <lineage>
        <taxon>Bacteria</taxon>
        <taxon>Bacillati</taxon>
        <taxon>Actinomycetota</taxon>
        <taxon>Actinomycetes</taxon>
        <taxon>Micromonosporales</taxon>
        <taxon>Micromonosporaceae</taxon>
        <taxon>Plantactinospora</taxon>
    </lineage>
</organism>